<dbReference type="PANTHER" id="PTHR24320">
    <property type="entry name" value="RETINOL DEHYDROGENASE"/>
    <property type="match status" value="1"/>
</dbReference>
<dbReference type="PANTHER" id="PTHR24320:SF282">
    <property type="entry name" value="WW DOMAIN-CONTAINING OXIDOREDUCTASE"/>
    <property type="match status" value="1"/>
</dbReference>
<reference evidence="4" key="1">
    <citation type="journal article" date="2023" name="Mol. Phylogenet. Evol.">
        <title>Genome-scale phylogeny and comparative genomics of the fungal order Sordariales.</title>
        <authorList>
            <person name="Hensen N."/>
            <person name="Bonometti L."/>
            <person name="Westerberg I."/>
            <person name="Brannstrom I.O."/>
            <person name="Guillou S."/>
            <person name="Cros-Aarteil S."/>
            <person name="Calhoun S."/>
            <person name="Haridas S."/>
            <person name="Kuo A."/>
            <person name="Mondo S."/>
            <person name="Pangilinan J."/>
            <person name="Riley R."/>
            <person name="LaButti K."/>
            <person name="Andreopoulos B."/>
            <person name="Lipzen A."/>
            <person name="Chen C."/>
            <person name="Yan M."/>
            <person name="Daum C."/>
            <person name="Ng V."/>
            <person name="Clum A."/>
            <person name="Steindorff A."/>
            <person name="Ohm R.A."/>
            <person name="Martin F."/>
            <person name="Silar P."/>
            <person name="Natvig D.O."/>
            <person name="Lalanne C."/>
            <person name="Gautier V."/>
            <person name="Ament-Velasquez S.L."/>
            <person name="Kruys A."/>
            <person name="Hutchinson M.I."/>
            <person name="Powell A.J."/>
            <person name="Barry K."/>
            <person name="Miller A.N."/>
            <person name="Grigoriev I.V."/>
            <person name="Debuchy R."/>
            <person name="Gladieux P."/>
            <person name="Hiltunen Thoren M."/>
            <person name="Johannesson H."/>
        </authorList>
    </citation>
    <scope>NUCLEOTIDE SEQUENCE</scope>
    <source>
        <strain evidence="4">CBS 757.83</strain>
    </source>
</reference>
<evidence type="ECO:0000313" key="5">
    <source>
        <dbReference type="Proteomes" id="UP001305647"/>
    </source>
</evidence>
<evidence type="ECO:0000313" key="4">
    <source>
        <dbReference type="EMBL" id="KAK4097297.1"/>
    </source>
</evidence>
<sequence>MPSRSKPVPFNPATDIPSLTDKIILVTGSNVGLGKQAVLEFARHNPRLIWLAARSVTKANAAVAEIKQHVPNAPIQVLELDLASLASVKKAAATVLATSPRLDILMLNAGIMFTAPDLTADGYELQFGTNHMGHALLAKLLLPLLTKTASGTPSVPKADVRVISLSSDLHARAAKPGIDYDTLHGRGEALGPLGCYYQSKLANVLWARQLAREYPQLTVAAIHPGVAQTQLMGRASGVPAVVRGLGRVMAGLGLNKTVEDAVRNQLWASVATKGVESGEYYVPIGVAGKTSAFGVDDALAKKLWDWTAKELQGYVVEA</sequence>
<gene>
    <name evidence="4" type="ORF">N658DRAFT_500608</name>
</gene>
<protein>
    <submittedName>
        <fullName evidence="4">NAD(P)-binding protein</fullName>
    </submittedName>
</protein>
<evidence type="ECO:0000256" key="2">
    <source>
        <dbReference type="ARBA" id="ARBA00022857"/>
    </source>
</evidence>
<dbReference type="Proteomes" id="UP001305647">
    <property type="component" value="Unassembled WGS sequence"/>
</dbReference>
<comment type="similarity">
    <text evidence="1">Belongs to the short-chain dehydrogenases/reductases (SDR) family.</text>
</comment>
<proteinExistence type="inferred from homology"/>
<organism evidence="4 5">
    <name type="scientific">Parathielavia hyrcaniae</name>
    <dbReference type="NCBI Taxonomy" id="113614"/>
    <lineage>
        <taxon>Eukaryota</taxon>
        <taxon>Fungi</taxon>
        <taxon>Dikarya</taxon>
        <taxon>Ascomycota</taxon>
        <taxon>Pezizomycotina</taxon>
        <taxon>Sordariomycetes</taxon>
        <taxon>Sordariomycetidae</taxon>
        <taxon>Sordariales</taxon>
        <taxon>Chaetomiaceae</taxon>
        <taxon>Parathielavia</taxon>
    </lineage>
</organism>
<dbReference type="GO" id="GO:0016491">
    <property type="term" value="F:oxidoreductase activity"/>
    <property type="evidence" value="ECO:0007669"/>
    <property type="project" value="UniProtKB-KW"/>
</dbReference>
<dbReference type="Gene3D" id="3.40.50.720">
    <property type="entry name" value="NAD(P)-binding Rossmann-like Domain"/>
    <property type="match status" value="1"/>
</dbReference>
<dbReference type="AlphaFoldDB" id="A0AAN6PXF7"/>
<keyword evidence="3" id="KW-0560">Oxidoreductase</keyword>
<dbReference type="EMBL" id="MU863679">
    <property type="protein sequence ID" value="KAK4097297.1"/>
    <property type="molecule type" value="Genomic_DNA"/>
</dbReference>
<name>A0AAN6PXF7_9PEZI</name>
<reference evidence="4" key="2">
    <citation type="submission" date="2023-05" db="EMBL/GenBank/DDBJ databases">
        <authorList>
            <consortium name="Lawrence Berkeley National Laboratory"/>
            <person name="Steindorff A."/>
            <person name="Hensen N."/>
            <person name="Bonometti L."/>
            <person name="Westerberg I."/>
            <person name="Brannstrom I.O."/>
            <person name="Guillou S."/>
            <person name="Cros-Aarteil S."/>
            <person name="Calhoun S."/>
            <person name="Haridas S."/>
            <person name="Kuo A."/>
            <person name="Mondo S."/>
            <person name="Pangilinan J."/>
            <person name="Riley R."/>
            <person name="Labutti K."/>
            <person name="Andreopoulos B."/>
            <person name="Lipzen A."/>
            <person name="Chen C."/>
            <person name="Yanf M."/>
            <person name="Daum C."/>
            <person name="Ng V."/>
            <person name="Clum A."/>
            <person name="Ohm R."/>
            <person name="Martin F."/>
            <person name="Silar P."/>
            <person name="Natvig D."/>
            <person name="Lalanne C."/>
            <person name="Gautier V."/>
            <person name="Ament-Velasquez S.L."/>
            <person name="Kruys A."/>
            <person name="Hutchinson M.I."/>
            <person name="Powell A.J."/>
            <person name="Barry K."/>
            <person name="Miller A.N."/>
            <person name="Grigoriev I.V."/>
            <person name="Debuchy R."/>
            <person name="Gladieux P."/>
            <person name="Thoren M.H."/>
            <person name="Johannesson H."/>
        </authorList>
    </citation>
    <scope>NUCLEOTIDE SEQUENCE</scope>
    <source>
        <strain evidence="4">CBS 757.83</strain>
    </source>
</reference>
<evidence type="ECO:0000256" key="3">
    <source>
        <dbReference type="ARBA" id="ARBA00023002"/>
    </source>
</evidence>
<dbReference type="SUPFAM" id="SSF51735">
    <property type="entry name" value="NAD(P)-binding Rossmann-fold domains"/>
    <property type="match status" value="1"/>
</dbReference>
<comment type="caution">
    <text evidence="4">The sequence shown here is derived from an EMBL/GenBank/DDBJ whole genome shotgun (WGS) entry which is preliminary data.</text>
</comment>
<dbReference type="PRINTS" id="PR00081">
    <property type="entry name" value="GDHRDH"/>
</dbReference>
<accession>A0AAN6PXF7</accession>
<keyword evidence="5" id="KW-1185">Reference proteome</keyword>
<dbReference type="InterPro" id="IPR002347">
    <property type="entry name" value="SDR_fam"/>
</dbReference>
<evidence type="ECO:0000256" key="1">
    <source>
        <dbReference type="ARBA" id="ARBA00006484"/>
    </source>
</evidence>
<keyword evidence="2" id="KW-0521">NADP</keyword>
<dbReference type="InterPro" id="IPR036291">
    <property type="entry name" value="NAD(P)-bd_dom_sf"/>
</dbReference>
<dbReference type="Pfam" id="PF00106">
    <property type="entry name" value="adh_short"/>
    <property type="match status" value="1"/>
</dbReference>